<dbReference type="AlphaFoldDB" id="A0A0B8PL96"/>
<comment type="caution">
    <text evidence="1">The sequence shown here is derived from an EMBL/GenBank/DDBJ whole genome shotgun (WGS) entry which is preliminary data.</text>
</comment>
<organism evidence="1 2">
    <name type="scientific">Vibrio ishigakensis</name>
    <dbReference type="NCBI Taxonomy" id="1481914"/>
    <lineage>
        <taxon>Bacteria</taxon>
        <taxon>Pseudomonadati</taxon>
        <taxon>Pseudomonadota</taxon>
        <taxon>Gammaproteobacteria</taxon>
        <taxon>Vibrionales</taxon>
        <taxon>Vibrionaceae</taxon>
        <taxon>Vibrio</taxon>
    </lineage>
</organism>
<evidence type="ECO:0000313" key="1">
    <source>
        <dbReference type="EMBL" id="GAM65492.1"/>
    </source>
</evidence>
<gene>
    <name evidence="1" type="ORF">JCM19232_4992</name>
</gene>
<evidence type="ECO:0000313" key="2">
    <source>
        <dbReference type="Proteomes" id="UP000031670"/>
    </source>
</evidence>
<name>A0A0B8PL96_9VIBR</name>
<dbReference type="EMBL" id="BBSA01000020">
    <property type="protein sequence ID" value="GAM65492.1"/>
    <property type="molecule type" value="Genomic_DNA"/>
</dbReference>
<dbReference type="SUPFAM" id="SSF52540">
    <property type="entry name" value="P-loop containing nucleoside triphosphate hydrolases"/>
    <property type="match status" value="1"/>
</dbReference>
<protein>
    <submittedName>
        <fullName evidence="1">Conjugative transfer protein trbB</fullName>
    </submittedName>
</protein>
<sequence>MSRKLESLTHHFDKAGLSVYLDDPNITELMLNPDGTLWIERQGEAPRNVATVRNEDSQRILNVLSDYHNETITANSPILECELPLDGSRFEGLIPPIVDNPSFVIRKKPIVFLRLMTT</sequence>
<reference evidence="1 2" key="2">
    <citation type="submission" date="2015-01" db="EMBL/GenBank/DDBJ databases">
        <authorList>
            <consortium name="NBRP consortium"/>
            <person name="Sawabe T."/>
            <person name="Meirelles P."/>
            <person name="Feng G."/>
            <person name="Sayaka M."/>
            <person name="Hattori M."/>
            <person name="Ohkuma M."/>
        </authorList>
    </citation>
    <scope>NUCLEOTIDE SEQUENCE [LARGE SCALE GENOMIC DNA]</scope>
    <source>
        <strain evidence="1 2">JCM19232</strain>
    </source>
</reference>
<accession>A0A0B8PL96</accession>
<proteinExistence type="predicted"/>
<dbReference type="InterPro" id="IPR027417">
    <property type="entry name" value="P-loop_NTPase"/>
</dbReference>
<dbReference type="Gene3D" id="3.30.450.90">
    <property type="match status" value="1"/>
</dbReference>
<dbReference type="Proteomes" id="UP000031670">
    <property type="component" value="Unassembled WGS sequence"/>
</dbReference>
<reference evidence="1 2" key="1">
    <citation type="submission" date="2015-01" db="EMBL/GenBank/DDBJ databases">
        <title>Vibrio sp. C5 JCM 19232 whole genome shotgun sequence.</title>
        <authorList>
            <person name="Sawabe T."/>
            <person name="Meirelles P."/>
            <person name="Feng G."/>
            <person name="Sayaka M."/>
            <person name="Hattori M."/>
            <person name="Ohkuma M."/>
        </authorList>
    </citation>
    <scope>NUCLEOTIDE SEQUENCE [LARGE SCALE GENOMIC DNA]</scope>
    <source>
        <strain evidence="1 2">JCM19232</strain>
    </source>
</reference>